<sequence>MKLTLDALRVMDAIDQAGSFAGAGELLFRVPSAITYSVRKLEDDLGVAIFDRSGRKAQLTEAGRELLERGRRLLIEAEDLEDRVRRMATGWESEIRIAVDDIIGVSRLMPLLTQFYADARETTPRVRLLTEVYGGPTDALAAGRADLAIGVTGELPQEPAMRSQTLGWVRFLFCVSADHPLAGHPDPITADVLRQYRAVVVSDTSRTLPGRSSGFLPEQDVLSVPSVAAKLAAQLDGLGVGFLPSCIAGPEVTAGRLVVRDVGIQREPALFKLVWRADREGRAMDWFVRTLSTYEPILALLDPLPAAGDPDAEPRE</sequence>
<dbReference type="SUPFAM" id="SSF46785">
    <property type="entry name" value="Winged helix' DNA-binding domain"/>
    <property type="match status" value="1"/>
</dbReference>
<reference evidence="6 7" key="1">
    <citation type="submission" date="2018-05" db="EMBL/GenBank/DDBJ databases">
        <title>Abyssibacter profundi OUC007T gen. nov., sp. nov, a marine bacterium isolated from seawater of the Mariana Trench.</title>
        <authorList>
            <person name="Zhou S."/>
        </authorList>
    </citation>
    <scope>NUCLEOTIDE SEQUENCE [LARGE SCALE GENOMIC DNA]</scope>
    <source>
        <strain evidence="6 7">OUC007</strain>
    </source>
</reference>
<dbReference type="Pfam" id="PF00126">
    <property type="entry name" value="HTH_1"/>
    <property type="match status" value="1"/>
</dbReference>
<evidence type="ECO:0000259" key="5">
    <source>
        <dbReference type="PROSITE" id="PS50931"/>
    </source>
</evidence>
<dbReference type="RefSeq" id="WP_109721226.1">
    <property type="nucleotide sequence ID" value="NZ_QEQK01000014.1"/>
</dbReference>
<evidence type="ECO:0000256" key="2">
    <source>
        <dbReference type="ARBA" id="ARBA00023015"/>
    </source>
</evidence>
<feature type="domain" description="HTH lysR-type" evidence="5">
    <location>
        <begin position="3"/>
        <end position="60"/>
    </location>
</feature>
<dbReference type="GO" id="GO:0003700">
    <property type="term" value="F:DNA-binding transcription factor activity"/>
    <property type="evidence" value="ECO:0007669"/>
    <property type="project" value="InterPro"/>
</dbReference>
<keyword evidence="7" id="KW-1185">Reference proteome</keyword>
<dbReference type="PANTHER" id="PTHR30126">
    <property type="entry name" value="HTH-TYPE TRANSCRIPTIONAL REGULATOR"/>
    <property type="match status" value="1"/>
</dbReference>
<dbReference type="OrthoDB" id="196624at2"/>
<dbReference type="InterPro" id="IPR005119">
    <property type="entry name" value="LysR_subst-bd"/>
</dbReference>
<dbReference type="SUPFAM" id="SSF53850">
    <property type="entry name" value="Periplasmic binding protein-like II"/>
    <property type="match status" value="1"/>
</dbReference>
<keyword evidence="4" id="KW-0804">Transcription</keyword>
<comment type="caution">
    <text evidence="6">The sequence shown here is derived from an EMBL/GenBank/DDBJ whole genome shotgun (WGS) entry which is preliminary data.</text>
</comment>
<evidence type="ECO:0000256" key="3">
    <source>
        <dbReference type="ARBA" id="ARBA00023125"/>
    </source>
</evidence>
<dbReference type="Proteomes" id="UP000251800">
    <property type="component" value="Unassembled WGS sequence"/>
</dbReference>
<gene>
    <name evidence="6" type="ORF">DEH80_14470</name>
</gene>
<evidence type="ECO:0000256" key="1">
    <source>
        <dbReference type="ARBA" id="ARBA00009437"/>
    </source>
</evidence>
<dbReference type="InterPro" id="IPR000847">
    <property type="entry name" value="LysR_HTH_N"/>
</dbReference>
<evidence type="ECO:0000256" key="4">
    <source>
        <dbReference type="ARBA" id="ARBA00023163"/>
    </source>
</evidence>
<accession>A0A383XR21</accession>
<dbReference type="InterPro" id="IPR036388">
    <property type="entry name" value="WH-like_DNA-bd_sf"/>
</dbReference>
<dbReference type="Gene3D" id="1.10.10.10">
    <property type="entry name" value="Winged helix-like DNA-binding domain superfamily/Winged helix DNA-binding domain"/>
    <property type="match status" value="1"/>
</dbReference>
<keyword evidence="2" id="KW-0805">Transcription regulation</keyword>
<evidence type="ECO:0000313" key="7">
    <source>
        <dbReference type="Proteomes" id="UP000251800"/>
    </source>
</evidence>
<proteinExistence type="inferred from homology"/>
<keyword evidence="3" id="KW-0238">DNA-binding</keyword>
<protein>
    <submittedName>
        <fullName evidence="6">LysR family transcriptional regulator</fullName>
    </submittedName>
</protein>
<dbReference type="Pfam" id="PF03466">
    <property type="entry name" value="LysR_substrate"/>
    <property type="match status" value="1"/>
</dbReference>
<dbReference type="PANTHER" id="PTHR30126:SF4">
    <property type="entry name" value="LYSR FAMILY TRANSCRIPTIONAL REGULATOR"/>
    <property type="match status" value="1"/>
</dbReference>
<organism evidence="6 7">
    <name type="scientific">Abyssibacter profundi</name>
    <dbReference type="NCBI Taxonomy" id="2182787"/>
    <lineage>
        <taxon>Bacteria</taxon>
        <taxon>Pseudomonadati</taxon>
        <taxon>Pseudomonadota</taxon>
        <taxon>Gammaproteobacteria</taxon>
        <taxon>Chromatiales</taxon>
        <taxon>Oceanococcaceae</taxon>
        <taxon>Abyssibacter</taxon>
    </lineage>
</organism>
<dbReference type="AlphaFoldDB" id="A0A383XR21"/>
<name>A0A383XR21_9GAMM</name>
<evidence type="ECO:0000313" key="6">
    <source>
        <dbReference type="EMBL" id="PWN55075.1"/>
    </source>
</evidence>
<dbReference type="Gene3D" id="3.40.190.10">
    <property type="entry name" value="Periplasmic binding protein-like II"/>
    <property type="match status" value="2"/>
</dbReference>
<dbReference type="EMBL" id="QEQK01000014">
    <property type="protein sequence ID" value="PWN55075.1"/>
    <property type="molecule type" value="Genomic_DNA"/>
</dbReference>
<comment type="similarity">
    <text evidence="1">Belongs to the LysR transcriptional regulatory family.</text>
</comment>
<dbReference type="GO" id="GO:0000976">
    <property type="term" value="F:transcription cis-regulatory region binding"/>
    <property type="evidence" value="ECO:0007669"/>
    <property type="project" value="TreeGrafter"/>
</dbReference>
<dbReference type="InterPro" id="IPR036390">
    <property type="entry name" value="WH_DNA-bd_sf"/>
</dbReference>
<dbReference type="PROSITE" id="PS50931">
    <property type="entry name" value="HTH_LYSR"/>
    <property type="match status" value="1"/>
</dbReference>